<proteinExistence type="predicted"/>
<protein>
    <submittedName>
        <fullName evidence="1">Uncharacterized protein</fullName>
    </submittedName>
</protein>
<dbReference type="EMBL" id="CM056818">
    <property type="protein sequence ID" value="KAJ8623324.1"/>
    <property type="molecule type" value="Genomic_DNA"/>
</dbReference>
<sequence>MGVEKHGSKVGGAGYVGGFLQLFDWNGKSRKKLSYNKFDLPEGTKQGKKSDENLPLTRFRLTEEDDNGGISSVKGSSNHSCVSSSTDDEGNGIRAPGVVARLMGLDSLPTTTAAEPYATPFFEPQSFRDAHYQRKMSEYHEYQSGIADNQLNRVDGSRPRIAESRPQKVPNSPIERFQCETLPPKSAKSHPIAHHKLLSPIKSSGFISPKNAADIMEAAVKILEPGYPTGSKGKSLPLVSSSVPTKPHDLKERSTSLQRPSRLSETSKRPAEPNAVRLLKGQSMNKSWNGSDDTPDYRTSPQSEGTQSVGSRNKGKSVSLAIQAKVNVQRREGLGSGSRSSLVRKEEDEHKSSHSLKNQPTASKSRQNKSSTSSASGVLRQNNQKQNCPSNKDKLPLKPSVSNQQGRKAVSGDGSFGRSKTFNKISGSSRVGKKEGSEVADERKIPSSRTKNFPRKKRAINGDFYSEKSGFIDTVSVNRDDKSAQPHAAVNEHNRAEDSRRKGMDVISFTFTSPMIKPTTVSRSSDQMEKQNTTNVCFADSIADQTSAAAGGKRLSSLGLNVIGGDALSILLEKKLRELTFGMESSSCFNPSKTEIHATSTPTVQNFASALTTMSAIPRESSKAPLLGHEKDEVVDGFNSGCSLINGRVFEVNHKFQGVEAMAECSSNSNDARKELDCQHPSPISIFEASFSNGSCNSSESWEGTNGNKMCPSGQAQNLYGLRHPMKILSVEAETELSDSASSTFTGTVDTEHVEGLGESGQMRTEEEELEYVKVIIQNASLIFKDLASSHAHEVIDPHLFERLENQEIKFRNECDSQDSKLSRRELFDCVSEFLNMKCSHYVRGGYRTWAQGVAVVQKEGLAVEIFKEILLWRTMGDWMVDDLVEKDMSSHLGRWLDFEAEAFETGVEIEGQILCSLVDEVVADLLFVVA</sequence>
<keyword evidence="2" id="KW-1185">Reference proteome</keyword>
<evidence type="ECO:0000313" key="2">
    <source>
        <dbReference type="Proteomes" id="UP001234297"/>
    </source>
</evidence>
<accession>A0ACC2KQQ2</accession>
<reference evidence="1 2" key="1">
    <citation type="journal article" date="2022" name="Hortic Res">
        <title>A haplotype resolved chromosomal level avocado genome allows analysis of novel avocado genes.</title>
        <authorList>
            <person name="Nath O."/>
            <person name="Fletcher S.J."/>
            <person name="Hayward A."/>
            <person name="Shaw L.M."/>
            <person name="Masouleh A.K."/>
            <person name="Furtado A."/>
            <person name="Henry R.J."/>
            <person name="Mitter N."/>
        </authorList>
    </citation>
    <scope>NUCLEOTIDE SEQUENCE [LARGE SCALE GENOMIC DNA]</scope>
    <source>
        <strain evidence="2">cv. Hass</strain>
    </source>
</reference>
<evidence type="ECO:0000313" key="1">
    <source>
        <dbReference type="EMBL" id="KAJ8623324.1"/>
    </source>
</evidence>
<gene>
    <name evidence="1" type="ORF">MRB53_031853</name>
</gene>
<comment type="caution">
    <text evidence="1">The sequence shown here is derived from an EMBL/GenBank/DDBJ whole genome shotgun (WGS) entry which is preliminary data.</text>
</comment>
<name>A0ACC2KQQ2_PERAE</name>
<dbReference type="Proteomes" id="UP001234297">
    <property type="component" value="Chromosome 10"/>
</dbReference>
<organism evidence="1 2">
    <name type="scientific">Persea americana</name>
    <name type="common">Avocado</name>
    <dbReference type="NCBI Taxonomy" id="3435"/>
    <lineage>
        <taxon>Eukaryota</taxon>
        <taxon>Viridiplantae</taxon>
        <taxon>Streptophyta</taxon>
        <taxon>Embryophyta</taxon>
        <taxon>Tracheophyta</taxon>
        <taxon>Spermatophyta</taxon>
        <taxon>Magnoliopsida</taxon>
        <taxon>Magnoliidae</taxon>
        <taxon>Laurales</taxon>
        <taxon>Lauraceae</taxon>
        <taxon>Persea</taxon>
    </lineage>
</organism>